<keyword evidence="3" id="KW-1185">Reference proteome</keyword>
<feature type="compositionally biased region" description="Basic and acidic residues" evidence="1">
    <location>
        <begin position="236"/>
        <end position="248"/>
    </location>
</feature>
<feature type="compositionally biased region" description="Low complexity" evidence="1">
    <location>
        <begin position="359"/>
        <end position="371"/>
    </location>
</feature>
<proteinExistence type="predicted"/>
<feature type="region of interest" description="Disordered" evidence="1">
    <location>
        <begin position="176"/>
        <end position="508"/>
    </location>
</feature>
<protein>
    <submittedName>
        <fullName evidence="2">Uncharacterized protein</fullName>
    </submittedName>
</protein>
<reference evidence="2 3" key="1">
    <citation type="submission" date="2016-05" db="EMBL/GenBank/DDBJ databases">
        <title>Comparative analysis of secretome profiles of manganese(II)-oxidizing ascomycete fungi.</title>
        <authorList>
            <consortium name="DOE Joint Genome Institute"/>
            <person name="Zeiner C.A."/>
            <person name="Purvine S.O."/>
            <person name="Zink E.M."/>
            <person name="Wu S."/>
            <person name="Pasa-Tolic L."/>
            <person name="Chaput D.L."/>
            <person name="Haridas S."/>
            <person name="Grigoriev I.V."/>
            <person name="Santelli C.M."/>
            <person name="Hansel C.M."/>
        </authorList>
    </citation>
    <scope>NUCLEOTIDE SEQUENCE [LARGE SCALE GENOMIC DNA]</scope>
    <source>
        <strain evidence="2 3">AP3s5-JAC2a</strain>
    </source>
</reference>
<feature type="compositionally biased region" description="Basic and acidic residues" evidence="1">
    <location>
        <begin position="473"/>
        <end position="489"/>
    </location>
</feature>
<feature type="compositionally biased region" description="Polar residues" evidence="1">
    <location>
        <begin position="71"/>
        <end position="81"/>
    </location>
</feature>
<accession>A0A177CXI8</accession>
<dbReference type="Proteomes" id="UP000077069">
    <property type="component" value="Unassembled WGS sequence"/>
</dbReference>
<gene>
    <name evidence="2" type="ORF">CC84DRAFT_47998</name>
</gene>
<sequence>MEEQESLFPISLEEHVKDVSTAVEALLLLSNGANSMTGPDQERPLEDKRVETTAMDGQNSEGGVDFEGSSRPASQAVSPTLKSHDQPPTGDNVTNEQSPQSNDMVQRQSSEVKLTEDTLHVHEDDATAEPEMVATPSEQIAVAPLLNIEAHPTPFKMKIDKYYWNAASLISRNSAKEDTNTVDGIPVAPASTPRDAEDEPPEINSSLVLQESIAGADEDVGREGVEVSDEPSLPIVREEGALSDREEVTPQPLLPGLEEHAAAAASPTTIAPSSPVMEPQDQNSPWLATVLEQELELPPSPYEAEPGTDGFPAEIQVPDIAPSGTAKAPLKDDPDAEPIEAQLPVPKQDTPHHAPKFPLPSLKGPGKLPSPVMSSTSDLDEPYQTDNTEPKPARIVPGKRVHPATFKETKADTDATAQYKAKRESESEYEAPARKKSKKRGVTVLSLQAPAVASRSKGNAKHAAPPNGQCGKKAMESAGDEKIVEREYTEMEEQEQEVNSARSGLSPH</sequence>
<feature type="compositionally biased region" description="Polar residues" evidence="1">
    <location>
        <begin position="89"/>
        <end position="112"/>
    </location>
</feature>
<dbReference type="RefSeq" id="XP_018042123.1">
    <property type="nucleotide sequence ID" value="XM_018186439.1"/>
</dbReference>
<feature type="compositionally biased region" description="Polar residues" evidence="1">
    <location>
        <begin position="498"/>
        <end position="508"/>
    </location>
</feature>
<feature type="compositionally biased region" description="Basic and acidic residues" evidence="1">
    <location>
        <begin position="40"/>
        <end position="51"/>
    </location>
</feature>
<dbReference type="EMBL" id="KV441548">
    <property type="protein sequence ID" value="OAG11758.1"/>
    <property type="molecule type" value="Genomic_DNA"/>
</dbReference>
<evidence type="ECO:0000313" key="2">
    <source>
        <dbReference type="EMBL" id="OAG11758.1"/>
    </source>
</evidence>
<dbReference type="AlphaFoldDB" id="A0A177CXI8"/>
<organism evidence="2 3">
    <name type="scientific">Paraphaeosphaeria sporulosa</name>
    <dbReference type="NCBI Taxonomy" id="1460663"/>
    <lineage>
        <taxon>Eukaryota</taxon>
        <taxon>Fungi</taxon>
        <taxon>Dikarya</taxon>
        <taxon>Ascomycota</taxon>
        <taxon>Pezizomycotina</taxon>
        <taxon>Dothideomycetes</taxon>
        <taxon>Pleosporomycetidae</taxon>
        <taxon>Pleosporales</taxon>
        <taxon>Massarineae</taxon>
        <taxon>Didymosphaeriaceae</taxon>
        <taxon>Paraphaeosphaeria</taxon>
    </lineage>
</organism>
<feature type="compositionally biased region" description="Low complexity" evidence="1">
    <location>
        <begin position="262"/>
        <end position="275"/>
    </location>
</feature>
<name>A0A177CXI8_9PLEO</name>
<dbReference type="InParanoid" id="A0A177CXI8"/>
<evidence type="ECO:0000313" key="3">
    <source>
        <dbReference type="Proteomes" id="UP000077069"/>
    </source>
</evidence>
<evidence type="ECO:0000256" key="1">
    <source>
        <dbReference type="SAM" id="MobiDB-lite"/>
    </source>
</evidence>
<dbReference type="GeneID" id="28769925"/>
<feature type="region of interest" description="Disordered" evidence="1">
    <location>
        <begin position="31"/>
        <end position="112"/>
    </location>
</feature>
<dbReference type="OrthoDB" id="10596640at2759"/>